<dbReference type="AlphaFoldDB" id="W4G9C5"/>
<dbReference type="GO" id="GO:0005576">
    <property type="term" value="C:extracellular region"/>
    <property type="evidence" value="ECO:0007669"/>
    <property type="project" value="UniProtKB-SubCell"/>
</dbReference>
<dbReference type="PANTHER" id="PTHR33129:SF1">
    <property type="entry name" value="ATP-BINDING PROTEIN"/>
    <property type="match status" value="1"/>
</dbReference>
<dbReference type="EMBL" id="KI913140">
    <property type="protein sequence ID" value="ETV75543.1"/>
    <property type="molecule type" value="Genomic_DNA"/>
</dbReference>
<proteinExistence type="predicted"/>
<evidence type="ECO:0000259" key="5">
    <source>
        <dbReference type="Pfam" id="PF20147"/>
    </source>
</evidence>
<evidence type="ECO:0000313" key="6">
    <source>
        <dbReference type="EMBL" id="ETV75543.1"/>
    </source>
</evidence>
<dbReference type="OrthoDB" id="104224at2759"/>
<dbReference type="InterPro" id="IPR045379">
    <property type="entry name" value="Crinkler_N"/>
</dbReference>
<feature type="compositionally biased region" description="Acidic residues" evidence="4">
    <location>
        <begin position="775"/>
        <end position="793"/>
    </location>
</feature>
<sequence length="961" mass="106722">MKALTCMVIRDGSTFGVKIKGDQQVWELKKMIKNDNDFAVDAKDIELYPAKKKDDKWLTMEDDEVKMLTNGLLLQSMKDMMRPGNTIDPTYPIDNVAFGFPSDVTTGEIHVLVDVPTQRETGFIVNGVRYPVTQGMDLYPPALVAFWKALGAVVEANAVVTLPKEIYLFGDPALGSQLFVRPCYPPLWKLCVVTPTRVLMGQTQTDAVAYCQGVVDELFGDLLMHGRLGLLGYAQTTDELLRLLRKVLEIYHAYGLKLHPGKYGSGSPAVPVHHELDEGEHPAVHGAGSPIDEAVGYCGQSGRLPEEDGIDSCCAEFFRVVPGPPGVFRPMVPLSHPDPDKMVCLYTDASEGFWGAVATQVPCHTLLYSKLTLDVVTDRFRRWGGVPRYVLRYALVDTLQSLLERAIAVVNCDWVTDAIGKLDTTCPAAHRLLHYQVNNKFIKQHVDFASQYVQDEVYKRLCHDNQHRLVQFMAASNGVGDLGVLCGYIFERYVHSVLPHGGSFRIRRLIQPDGVCPSLVDNDDHYDEGSDDEEKSDDAMDTEGENVVAEDLDPGEGSAAAPVVWDIDEAQGIVNVPPHETVMFDNDNEVITAPNGVYLRPKNQHFQSVDAIVKPDILLQVTVAAKHPCKQKGLGNALKLLYHPLAPKLIFVVPPSRFADFKYQQYVPSPGKLDTTCPAAHRLLHYQVNNKFIKQHVDFASQYVQDEVYKRLCHDNQHRLVQFMAASNGVGDLGVLCGYIFERYVHSVLPHGGSFRIRRLIQPDGVCPSLVDNDDHYDEGSDDEEKSDDAMDTEGENVVAEDLDPGEGSAAAPVVWDIDEAQGIVNVPPHETVMFDNDNEVITAPNGVYLRPKNQHFQSVDAIVKPDILLQVTVAAKHPCKQKGLGNALKLLYHPLAPKLIFVVPPSRFADFKYQQYVPSPGKVTTNKCVIEQFAMEVTPIVQDPMKQPTSEGPKKRVKRS</sequence>
<organism evidence="6">
    <name type="scientific">Aphanomyces astaci</name>
    <name type="common">Crayfish plague agent</name>
    <dbReference type="NCBI Taxonomy" id="112090"/>
    <lineage>
        <taxon>Eukaryota</taxon>
        <taxon>Sar</taxon>
        <taxon>Stramenopiles</taxon>
        <taxon>Oomycota</taxon>
        <taxon>Saprolegniomycetes</taxon>
        <taxon>Saprolegniales</taxon>
        <taxon>Verrucalvaceae</taxon>
        <taxon>Aphanomyces</taxon>
    </lineage>
</organism>
<dbReference type="RefSeq" id="XP_009835177.1">
    <property type="nucleotide sequence ID" value="XM_009836875.1"/>
</dbReference>
<comment type="subcellular location">
    <subcellularLocation>
        <location evidence="1">Host cell</location>
    </subcellularLocation>
    <subcellularLocation>
        <location evidence="2">Secreted</location>
    </subcellularLocation>
</comment>
<evidence type="ECO:0000256" key="1">
    <source>
        <dbReference type="ARBA" id="ARBA00004340"/>
    </source>
</evidence>
<evidence type="ECO:0000256" key="2">
    <source>
        <dbReference type="ARBA" id="ARBA00004613"/>
    </source>
</evidence>
<dbReference type="Pfam" id="PF20147">
    <property type="entry name" value="Crinkler"/>
    <property type="match status" value="1"/>
</dbReference>
<dbReference type="InterPro" id="IPR052980">
    <property type="entry name" value="Crinkler_effector"/>
</dbReference>
<reference evidence="6" key="1">
    <citation type="submission" date="2013-12" db="EMBL/GenBank/DDBJ databases">
        <title>The Genome Sequence of Aphanomyces astaci APO3.</title>
        <authorList>
            <consortium name="The Broad Institute Genomics Platform"/>
            <person name="Russ C."/>
            <person name="Tyler B."/>
            <person name="van West P."/>
            <person name="Dieguez-Uribeondo J."/>
            <person name="Young S.K."/>
            <person name="Zeng Q."/>
            <person name="Gargeya S."/>
            <person name="Fitzgerald M."/>
            <person name="Abouelleil A."/>
            <person name="Alvarado L."/>
            <person name="Chapman S.B."/>
            <person name="Gainer-Dewar J."/>
            <person name="Goldberg J."/>
            <person name="Griggs A."/>
            <person name="Gujja S."/>
            <person name="Hansen M."/>
            <person name="Howarth C."/>
            <person name="Imamovic A."/>
            <person name="Ireland A."/>
            <person name="Larimer J."/>
            <person name="McCowan C."/>
            <person name="Murphy C."/>
            <person name="Pearson M."/>
            <person name="Poon T.W."/>
            <person name="Priest M."/>
            <person name="Roberts A."/>
            <person name="Saif S."/>
            <person name="Shea T."/>
            <person name="Sykes S."/>
            <person name="Wortman J."/>
            <person name="Nusbaum C."/>
            <person name="Birren B."/>
        </authorList>
    </citation>
    <scope>NUCLEOTIDE SEQUENCE [LARGE SCALE GENOMIC DNA]</scope>
    <source>
        <strain evidence="6">APO3</strain>
    </source>
</reference>
<protein>
    <recommendedName>
        <fullName evidence="5">Crinkler effector protein N-terminal domain-containing protein</fullName>
    </recommendedName>
</protein>
<gene>
    <name evidence="6" type="ORF">H257_10358</name>
</gene>
<dbReference type="STRING" id="112090.W4G9C5"/>
<accession>W4G9C5</accession>
<dbReference type="GO" id="GO:0043657">
    <property type="term" value="C:host cell"/>
    <property type="evidence" value="ECO:0007669"/>
    <property type="project" value="UniProtKB-SubCell"/>
</dbReference>
<evidence type="ECO:0000256" key="3">
    <source>
        <dbReference type="ARBA" id="ARBA00022525"/>
    </source>
</evidence>
<dbReference type="GeneID" id="20812354"/>
<feature type="region of interest" description="Disordered" evidence="4">
    <location>
        <begin position="942"/>
        <end position="961"/>
    </location>
</feature>
<dbReference type="PANTHER" id="PTHR33129">
    <property type="entry name" value="PROTEIN KINASE DOMAIN-CONTAINING PROTEIN-RELATED"/>
    <property type="match status" value="1"/>
</dbReference>
<feature type="domain" description="Crinkler effector protein N-terminal" evidence="5">
    <location>
        <begin position="4"/>
        <end position="113"/>
    </location>
</feature>
<keyword evidence="3" id="KW-0964">Secreted</keyword>
<dbReference type="VEuPathDB" id="FungiDB:H257_10358"/>
<feature type="region of interest" description="Disordered" evidence="4">
    <location>
        <begin position="520"/>
        <end position="542"/>
    </location>
</feature>
<feature type="region of interest" description="Disordered" evidence="4">
    <location>
        <begin position="771"/>
        <end position="793"/>
    </location>
</feature>
<feature type="compositionally biased region" description="Acidic residues" evidence="4">
    <location>
        <begin position="524"/>
        <end position="542"/>
    </location>
</feature>
<evidence type="ECO:0000256" key="4">
    <source>
        <dbReference type="SAM" id="MobiDB-lite"/>
    </source>
</evidence>
<name>W4G9C5_APHAT</name>